<protein>
    <submittedName>
        <fullName evidence="1">Uncharacterized protein</fullName>
    </submittedName>
</protein>
<comment type="caution">
    <text evidence="1">The sequence shown here is derived from an EMBL/GenBank/DDBJ whole genome shotgun (WGS) entry which is preliminary data.</text>
</comment>
<dbReference type="AlphaFoldDB" id="A0A840Q669"/>
<dbReference type="RefSeq" id="WP_016839113.1">
    <property type="nucleotide sequence ID" value="NZ_JAAXPW010000051.1"/>
</dbReference>
<keyword evidence="2" id="KW-1185">Reference proteome</keyword>
<evidence type="ECO:0000313" key="1">
    <source>
        <dbReference type="EMBL" id="MBB5150436.1"/>
    </source>
</evidence>
<accession>A0A840Q669</accession>
<sequence length="120" mass="13891">MLLSNLIIRINGAVDALDYGTARRYIEENFDTVYENRHLLNSNAREILLFVQQKFESVEQTLTKEELHAITVINTYASRFDISGLKIFLREKEQLLLRENTLKNLNSDAKILLSSMGMIK</sequence>
<dbReference type="EMBL" id="JACHGZ010000053">
    <property type="protein sequence ID" value="MBB5150436.1"/>
    <property type="molecule type" value="Genomic_DNA"/>
</dbReference>
<reference evidence="1 2" key="1">
    <citation type="submission" date="2020-08" db="EMBL/GenBank/DDBJ databases">
        <title>Genomic Encyclopedia of Type Strains, Phase IV (KMG-IV): sequencing the most valuable type-strain genomes for metagenomic binning, comparative biology and taxonomic classification.</title>
        <authorList>
            <person name="Goeker M."/>
        </authorList>
    </citation>
    <scope>NUCLEOTIDE SEQUENCE [LARGE SCALE GENOMIC DNA]</scope>
    <source>
        <strain evidence="1 2">DSM 10633</strain>
    </source>
</reference>
<evidence type="ECO:0000313" key="2">
    <source>
        <dbReference type="Proteomes" id="UP000557217"/>
    </source>
</evidence>
<dbReference type="Proteomes" id="UP000557217">
    <property type="component" value="Unassembled WGS sequence"/>
</dbReference>
<gene>
    <name evidence="1" type="ORF">HNR36_002856</name>
</gene>
<proteinExistence type="predicted"/>
<organism evidence="1 2">
    <name type="scientific">Ureibacillus thermosphaericus</name>
    <dbReference type="NCBI Taxonomy" id="51173"/>
    <lineage>
        <taxon>Bacteria</taxon>
        <taxon>Bacillati</taxon>
        <taxon>Bacillota</taxon>
        <taxon>Bacilli</taxon>
        <taxon>Bacillales</taxon>
        <taxon>Caryophanaceae</taxon>
        <taxon>Ureibacillus</taxon>
    </lineage>
</organism>
<name>A0A840Q669_URETH</name>